<feature type="transmembrane region" description="Helical" evidence="1">
    <location>
        <begin position="12"/>
        <end position="35"/>
    </location>
</feature>
<feature type="transmembrane region" description="Helical" evidence="1">
    <location>
        <begin position="47"/>
        <end position="65"/>
    </location>
</feature>
<keyword evidence="3" id="KW-1185">Reference proteome</keyword>
<evidence type="ECO:0000313" key="3">
    <source>
        <dbReference type="Proteomes" id="UP000633263"/>
    </source>
</evidence>
<feature type="transmembrane region" description="Helical" evidence="1">
    <location>
        <begin position="146"/>
        <end position="163"/>
    </location>
</feature>
<feature type="transmembrane region" description="Helical" evidence="1">
    <location>
        <begin position="322"/>
        <end position="345"/>
    </location>
</feature>
<dbReference type="InterPro" id="IPR004711">
    <property type="entry name" value="Benzoate_Transporter"/>
</dbReference>
<dbReference type="EMBL" id="BMNN01000001">
    <property type="protein sequence ID" value="GGI90681.1"/>
    <property type="molecule type" value="Genomic_DNA"/>
</dbReference>
<dbReference type="RefSeq" id="WP_272872564.1">
    <property type="nucleotide sequence ID" value="NZ_BMNN01000001.1"/>
</dbReference>
<evidence type="ECO:0000313" key="2">
    <source>
        <dbReference type="EMBL" id="GGI90681.1"/>
    </source>
</evidence>
<proteinExistence type="predicted"/>
<feature type="transmembrane region" description="Helical" evidence="1">
    <location>
        <begin position="297"/>
        <end position="315"/>
    </location>
</feature>
<keyword evidence="1" id="KW-1133">Transmembrane helix</keyword>
<feature type="transmembrane region" description="Helical" evidence="1">
    <location>
        <begin position="122"/>
        <end position="140"/>
    </location>
</feature>
<feature type="transmembrane region" description="Helical" evidence="1">
    <location>
        <begin position="96"/>
        <end position="115"/>
    </location>
</feature>
<protein>
    <submittedName>
        <fullName evidence="2">Benzoate transporter</fullName>
    </submittedName>
</protein>
<accession>A0ABQ2CJS2</accession>
<dbReference type="Proteomes" id="UP000633263">
    <property type="component" value="Unassembled WGS sequence"/>
</dbReference>
<dbReference type="Pfam" id="PF03594">
    <property type="entry name" value="BenE"/>
    <property type="match status" value="1"/>
</dbReference>
<feature type="transmembrane region" description="Helical" evidence="1">
    <location>
        <begin position="170"/>
        <end position="187"/>
    </location>
</feature>
<dbReference type="PANTHER" id="PTHR30199">
    <property type="entry name" value="MFS FAMILY TRANSPORTER, PREDICTED SUBSTRATE BENZOATE"/>
    <property type="match status" value="1"/>
</dbReference>
<dbReference type="PANTHER" id="PTHR30199:SF0">
    <property type="entry name" value="INNER MEMBRANE PROTEIN YDCO"/>
    <property type="match status" value="1"/>
</dbReference>
<comment type="caution">
    <text evidence="2">The sequence shown here is derived from an EMBL/GenBank/DDBJ whole genome shotgun (WGS) entry which is preliminary data.</text>
</comment>
<organism evidence="2 3">
    <name type="scientific">Halopseudomonas pertucinogena</name>
    <dbReference type="NCBI Taxonomy" id="86175"/>
    <lineage>
        <taxon>Bacteria</taxon>
        <taxon>Pseudomonadati</taxon>
        <taxon>Pseudomonadota</taxon>
        <taxon>Gammaproteobacteria</taxon>
        <taxon>Pseudomonadales</taxon>
        <taxon>Pseudomonadaceae</taxon>
        <taxon>Halopseudomonas</taxon>
    </lineage>
</organism>
<dbReference type="NCBIfam" id="TIGR00843">
    <property type="entry name" value="benE"/>
    <property type="match status" value="1"/>
</dbReference>
<evidence type="ECO:0000256" key="1">
    <source>
        <dbReference type="SAM" id="Phobius"/>
    </source>
</evidence>
<feature type="transmembrane region" description="Helical" evidence="1">
    <location>
        <begin position="72"/>
        <end position="90"/>
    </location>
</feature>
<feature type="transmembrane region" description="Helical" evidence="1">
    <location>
        <begin position="256"/>
        <end position="277"/>
    </location>
</feature>
<gene>
    <name evidence="2" type="primary">benE</name>
    <name evidence="2" type="ORF">GCM10009083_03810</name>
</gene>
<name>A0ABQ2CJS2_9GAMM</name>
<reference evidence="3" key="1">
    <citation type="journal article" date="2019" name="Int. J. Syst. Evol. Microbiol.">
        <title>The Global Catalogue of Microorganisms (GCM) 10K type strain sequencing project: providing services to taxonomists for standard genome sequencing and annotation.</title>
        <authorList>
            <consortium name="The Broad Institute Genomics Platform"/>
            <consortium name="The Broad Institute Genome Sequencing Center for Infectious Disease"/>
            <person name="Wu L."/>
            <person name="Ma J."/>
        </authorList>
    </citation>
    <scope>NUCLEOTIDE SEQUENCE [LARGE SCALE GENOMIC DNA]</scope>
    <source>
        <strain evidence="3">JCM 11590</strain>
    </source>
</reference>
<feature type="transmembrane region" description="Helical" evidence="1">
    <location>
        <begin position="351"/>
        <end position="384"/>
    </location>
</feature>
<keyword evidence="1" id="KW-0812">Transmembrane</keyword>
<keyword evidence="1" id="KW-0472">Membrane</keyword>
<sequence length="412" mass="42837">MKTLLQDLSLSAVVAGFIATVISYAGPLVIIFQVAQAADMPQAALTSWVWAISIGSGVLGIVLSMRYRVPVIIAWNAPGSALLITLLPGISLNEAVGAYLISSLIILLVGLSGSFDRIVSRLPAAISAGMLAGILFSFGTGLFVSLQQQPLLVLAMFFTYLLGKRLMPRYAVLAVLLVGVSIAMGLGELRSDALVVGPAIPQWITPEFSWQATLNIALPLVLVALTGQFLPGVTVLRTAGYHSIPASPLITQSGVWSALLAPFGCHGLTLAAITAAICTGREAHEDPARRYVAGVSGGVFYLLLGLFGATLVSIFTAFPAALIAALAGLALLAAISGALAGAMAVPDDREAALITFLVTASGMSFLGLSAAFWGLIFGLAAHLLLRLRRPRRRSARASPTPVASEPQETAAR</sequence>
<feature type="transmembrane region" description="Helical" evidence="1">
    <location>
        <begin position="216"/>
        <end position="236"/>
    </location>
</feature>